<dbReference type="InterPro" id="IPR000182">
    <property type="entry name" value="GNAT_dom"/>
</dbReference>
<sequence>MFGDELMESINIRLFRNEDYEEYKKLFFQVYKKELNYEFFKYKNNENPFLKGEPIIYLITDKNKIIGANSFFPIEIIIDGKTYLGVQSGDTMVLSDYRGKGLFKKVISYAIKDLSDNGYDFIIGFANNNSYPGFIKLGFNRVDELKVYKTIINFKCINKVKRSSILKLIAKTNLPNFALNIGRKNSKLKDVYINEITNIDEEVCKFINKLTSDIKINKNLQYNKWKYTDNNKLKLAVHNKNTNEIMAFFVLNRCQDNCMSILEHYIADESIYNKIFNTLEIYLYNNYNVSLITVWRLNNSKLDFMDKSLLYSKSLPGIYYIYKNLNNISDIDKLSMLNIVNGDADTV</sequence>
<dbReference type="CDD" id="cd04301">
    <property type="entry name" value="NAT_SF"/>
    <property type="match status" value="1"/>
</dbReference>
<name>A0A927ZJE2_9CLOT</name>
<proteinExistence type="predicted"/>
<comment type="caution">
    <text evidence="2">The sequence shown here is derived from an EMBL/GenBank/DDBJ whole genome shotgun (WGS) entry which is preliminary data.</text>
</comment>
<evidence type="ECO:0000259" key="1">
    <source>
        <dbReference type="PROSITE" id="PS51186"/>
    </source>
</evidence>
<organism evidence="2 3">
    <name type="scientific">Clostridium sulfidigenes</name>
    <dbReference type="NCBI Taxonomy" id="318464"/>
    <lineage>
        <taxon>Bacteria</taxon>
        <taxon>Bacillati</taxon>
        <taxon>Bacillota</taxon>
        <taxon>Clostridia</taxon>
        <taxon>Eubacteriales</taxon>
        <taxon>Clostridiaceae</taxon>
        <taxon>Clostridium</taxon>
    </lineage>
</organism>
<dbReference type="Gene3D" id="3.40.630.30">
    <property type="match status" value="1"/>
</dbReference>
<dbReference type="InterPro" id="IPR016181">
    <property type="entry name" value="Acyl_CoA_acyltransferase"/>
</dbReference>
<protein>
    <submittedName>
        <fullName evidence="2">GNAT family N-acetyltransferase</fullName>
    </submittedName>
</protein>
<dbReference type="Pfam" id="PF13527">
    <property type="entry name" value="Acetyltransf_9"/>
    <property type="match status" value="1"/>
</dbReference>
<gene>
    <name evidence="2" type="ORF">E7215_02925</name>
</gene>
<feature type="domain" description="N-acetyltransferase" evidence="1">
    <location>
        <begin position="10"/>
        <end position="163"/>
    </location>
</feature>
<dbReference type="GO" id="GO:0016747">
    <property type="term" value="F:acyltransferase activity, transferring groups other than amino-acyl groups"/>
    <property type="evidence" value="ECO:0007669"/>
    <property type="project" value="InterPro"/>
</dbReference>
<reference evidence="2" key="1">
    <citation type="submission" date="2019-04" db="EMBL/GenBank/DDBJ databases">
        <title>Evolution of Biomass-Degrading Anaerobic Consortia Revealed by Metagenomics.</title>
        <authorList>
            <person name="Peng X."/>
        </authorList>
    </citation>
    <scope>NUCLEOTIDE SEQUENCE</scope>
    <source>
        <strain evidence="2">SIG254</strain>
    </source>
</reference>
<dbReference type="PROSITE" id="PS51186">
    <property type="entry name" value="GNAT"/>
    <property type="match status" value="1"/>
</dbReference>
<evidence type="ECO:0000313" key="3">
    <source>
        <dbReference type="Proteomes" id="UP000768462"/>
    </source>
</evidence>
<dbReference type="EMBL" id="SVCM01000033">
    <property type="protein sequence ID" value="MBE6059114.1"/>
    <property type="molecule type" value="Genomic_DNA"/>
</dbReference>
<evidence type="ECO:0000313" key="2">
    <source>
        <dbReference type="EMBL" id="MBE6059114.1"/>
    </source>
</evidence>
<dbReference type="Proteomes" id="UP000768462">
    <property type="component" value="Unassembled WGS sequence"/>
</dbReference>
<accession>A0A927ZJE2</accession>
<dbReference type="SUPFAM" id="SSF55729">
    <property type="entry name" value="Acyl-CoA N-acyltransferases (Nat)"/>
    <property type="match status" value="1"/>
</dbReference>
<dbReference type="AlphaFoldDB" id="A0A927ZJE2"/>